<evidence type="ECO:0000256" key="2">
    <source>
        <dbReference type="SAM" id="SignalP"/>
    </source>
</evidence>
<dbReference type="Gene3D" id="2.60.40.10">
    <property type="entry name" value="Immunoglobulins"/>
    <property type="match status" value="1"/>
</dbReference>
<sequence length="898" mass="97949">MSLKKISMITVLAAAQVSTVVPVSAQSSAALQQPSAVLEQPAALQEADNNNPRIGEGAPEAANSAQPEPNVEQAETLESSPEADAVQPSQTPEIKVVPEENSANDMPPTSSSGPAASLNKETNELVLLMNRAEMYHNSKLYTAAQPMAVKSGVSYISIRAIVERAGLMLRYDNATKETIIYKDGNELRFTMNSTVYKVNGEARSMKGPAYTYKGTFMVPLTSITQALGIRYVVNQPEKKVILDLSSLSGSAPVNPGEGASGGEPANPSTPPVETVPGLVLLMNSAQMYHNGTSYTAAKPMAVKQGVSYVAVRSLVDRVGFSLRYDSSTKETVIMRGSDEIRFKTNSSVYTVNGVRTTMKGPAYQDSGTFMVPLTSITQALNIPYQVDQQNKRVILSLSTKPIASFTVTNPKVYVGQTVVNYKTSAYSPSGLPIVSEYWDGREDVFYEPGIHTVSYSVQDSSGEWSDPYTLNIEVLVPNEPPAALFTTNKEEYRMGELITYTDQSTDEENAIVSREWDNNAKAFFTPGPVKVRLKVTDRHGAVDTYEKTIVITGETLYTREEFYQLYAAVGEKFFIDGARVPSLPVLPLESSFESRTLIRSNSPETVTREGVVYREVGVGATRFMIHHKNASGKVMKMYVVATNLNSTPASLNTQHVGFGGPSEYPNATGKLSVERYFQSMQSGSSNQTSILQPGESRLILTEINALPIKDQQVVSLFADLFTDSPIRYDVIMIEEKEDALSKFPFLPLLAADGIHNRGTYANSTRILESRELIGQSEARIAIGDKNLDPFLTGYDGITGYPISNSGNFGMVYHIKLNRVAPNTLISFNPRGGKYMGSVMVNGSMVNVPSTSWLSAPHDSSVLFRTGEYEQPVEIWFTAAPGSSLPVNILVTPMPQKRN</sequence>
<feature type="region of interest" description="Disordered" evidence="1">
    <location>
        <begin position="252"/>
        <end position="272"/>
    </location>
</feature>
<dbReference type="Gene3D" id="3.30.457.10">
    <property type="entry name" value="Copper amine oxidase-like, N-terminal domain"/>
    <property type="match status" value="2"/>
</dbReference>
<dbReference type="SUPFAM" id="SSF49299">
    <property type="entry name" value="PKD domain"/>
    <property type="match status" value="1"/>
</dbReference>
<dbReference type="AlphaFoldDB" id="A0A4P8XJ84"/>
<feature type="domain" description="Copper amine oxidase-like N-terminal" evidence="3">
    <location>
        <begin position="290"/>
        <end position="394"/>
    </location>
</feature>
<dbReference type="Pfam" id="PF07833">
    <property type="entry name" value="Cu_amine_oxidN1"/>
    <property type="match status" value="2"/>
</dbReference>
<evidence type="ECO:0000313" key="5">
    <source>
        <dbReference type="Proteomes" id="UP000300879"/>
    </source>
</evidence>
<dbReference type="InterPro" id="IPR012854">
    <property type="entry name" value="Cu_amine_oxidase-like_N"/>
</dbReference>
<evidence type="ECO:0000256" key="1">
    <source>
        <dbReference type="SAM" id="MobiDB-lite"/>
    </source>
</evidence>
<dbReference type="RefSeq" id="WP_138225458.1">
    <property type="nucleotide sequence ID" value="NZ_CP040396.1"/>
</dbReference>
<dbReference type="SUPFAM" id="SSF55383">
    <property type="entry name" value="Copper amine oxidase, domain N"/>
    <property type="match status" value="2"/>
</dbReference>
<feature type="domain" description="Copper amine oxidase-like N-terminal" evidence="3">
    <location>
        <begin position="138"/>
        <end position="241"/>
    </location>
</feature>
<dbReference type="EMBL" id="CP040396">
    <property type="protein sequence ID" value="QCT02435.1"/>
    <property type="molecule type" value="Genomic_DNA"/>
</dbReference>
<accession>A0A4P8XJ84</accession>
<name>A0A4P8XJ84_9BACL</name>
<evidence type="ECO:0000259" key="3">
    <source>
        <dbReference type="Pfam" id="PF07833"/>
    </source>
</evidence>
<dbReference type="InterPro" id="IPR036582">
    <property type="entry name" value="Mao_N_sf"/>
</dbReference>
<feature type="signal peptide" evidence="2">
    <location>
        <begin position="1"/>
        <end position="25"/>
    </location>
</feature>
<dbReference type="KEGG" id="palo:E6C60_1720"/>
<keyword evidence="5" id="KW-1185">Reference proteome</keyword>
<dbReference type="InterPro" id="IPR035986">
    <property type="entry name" value="PKD_dom_sf"/>
</dbReference>
<feature type="chain" id="PRO_5020195316" evidence="2">
    <location>
        <begin position="26"/>
        <end position="898"/>
    </location>
</feature>
<feature type="region of interest" description="Disordered" evidence="1">
    <location>
        <begin position="98"/>
        <end position="117"/>
    </location>
</feature>
<evidence type="ECO:0000313" key="4">
    <source>
        <dbReference type="EMBL" id="QCT02435.1"/>
    </source>
</evidence>
<feature type="region of interest" description="Disordered" evidence="1">
    <location>
        <begin position="30"/>
        <end position="91"/>
    </location>
</feature>
<dbReference type="OrthoDB" id="25008at2"/>
<keyword evidence="2" id="KW-0732">Signal</keyword>
<feature type="compositionally biased region" description="Polar residues" evidence="1">
    <location>
        <begin position="101"/>
        <end position="114"/>
    </location>
</feature>
<organism evidence="4 5">
    <name type="scientific">Paenibacillus algicola</name>
    <dbReference type="NCBI Taxonomy" id="2565926"/>
    <lineage>
        <taxon>Bacteria</taxon>
        <taxon>Bacillati</taxon>
        <taxon>Bacillota</taxon>
        <taxon>Bacilli</taxon>
        <taxon>Bacillales</taxon>
        <taxon>Paenibacillaceae</taxon>
        <taxon>Paenibacillus</taxon>
    </lineage>
</organism>
<reference evidence="4 5" key="1">
    <citation type="submission" date="2019-05" db="EMBL/GenBank/DDBJ databases">
        <authorList>
            <person name="Chen C."/>
        </authorList>
    </citation>
    <scope>NUCLEOTIDE SEQUENCE [LARGE SCALE GENOMIC DNA]</scope>
    <source>
        <strain evidence="4 5">HB172198</strain>
    </source>
</reference>
<proteinExistence type="predicted"/>
<protein>
    <submittedName>
        <fullName evidence="4">Copper amine oxidase N-terminal domain protein</fullName>
    </submittedName>
</protein>
<dbReference type="Proteomes" id="UP000300879">
    <property type="component" value="Chromosome"/>
</dbReference>
<gene>
    <name evidence="4" type="ORF">E6C60_1720</name>
</gene>
<dbReference type="InterPro" id="IPR013783">
    <property type="entry name" value="Ig-like_fold"/>
</dbReference>